<feature type="domain" description="Glutamine amidotransferase type-2" evidence="9">
    <location>
        <begin position="2"/>
        <end position="217"/>
    </location>
</feature>
<dbReference type="InterPro" id="IPR005855">
    <property type="entry name" value="GFAT"/>
</dbReference>
<dbReference type="SUPFAM" id="SSF56235">
    <property type="entry name" value="N-terminal nucleophile aminohydrolases (Ntn hydrolases)"/>
    <property type="match status" value="1"/>
</dbReference>
<reference evidence="12" key="2">
    <citation type="submission" date="2012-03" db="EMBL/GenBank/DDBJ databases">
        <title>The complete genome sequence of the pioneer microbe on fresh volcanic deposit, Leptospirillum ferrooxidans strain C2-3.</title>
        <authorList>
            <person name="Fujimura R."/>
            <person name="Sato Y."/>
            <person name="Nishizawa T."/>
            <person name="Nanba K."/>
            <person name="Oshima K."/>
            <person name="Hattori M."/>
            <person name="Kamijo T."/>
            <person name="Ohta H."/>
        </authorList>
    </citation>
    <scope>NUCLEOTIDE SEQUENCE [LARGE SCALE GENOMIC DNA]</scope>
    <source>
        <strain evidence="12">C2-3</strain>
    </source>
</reference>
<dbReference type="Proteomes" id="UP000007382">
    <property type="component" value="Chromosome"/>
</dbReference>
<dbReference type="EC" id="2.6.1.16" evidence="2"/>
<proteinExistence type="predicted"/>
<dbReference type="FunFam" id="3.40.50.10490:FF:000001">
    <property type="entry name" value="Glutamine--fructose-6-phosphate aminotransferase [isomerizing]"/>
    <property type="match status" value="1"/>
</dbReference>
<dbReference type="Pfam" id="PF01380">
    <property type="entry name" value="SIS"/>
    <property type="match status" value="2"/>
</dbReference>
<protein>
    <recommendedName>
        <fullName evidence="3">Glutamine--fructose-6-phosphate aminotransferase [isomerizing]</fullName>
        <ecNumber evidence="2">2.6.1.16</ecNumber>
    </recommendedName>
</protein>
<dbReference type="NCBIfam" id="NF001484">
    <property type="entry name" value="PRK00331.1"/>
    <property type="match status" value="1"/>
</dbReference>
<keyword evidence="7" id="KW-0315">Glutamine amidotransferase</keyword>
<reference evidence="11 12" key="1">
    <citation type="journal article" date="2012" name="J. Bacteriol.">
        <title>Complete Genome Sequence of Leptospirillum ferrooxidans Strain C2-3, Isolated from a Fresh Volcanic Ash Deposit on the Island of Miyake, Japan.</title>
        <authorList>
            <person name="Fujimura R."/>
            <person name="Sato Y."/>
            <person name="Nishizawa T."/>
            <person name="Oshima K."/>
            <person name="Kim S.-W."/>
            <person name="Hattori M."/>
            <person name="Kamijo T."/>
            <person name="Ohta H."/>
        </authorList>
    </citation>
    <scope>NUCLEOTIDE SEQUENCE [LARGE SCALE GENOMIC DNA]</scope>
    <source>
        <strain evidence="11 12">C2-3</strain>
    </source>
</reference>
<dbReference type="CDD" id="cd05009">
    <property type="entry name" value="SIS_GlmS_GlmD_2"/>
    <property type="match status" value="1"/>
</dbReference>
<evidence type="ECO:0000256" key="2">
    <source>
        <dbReference type="ARBA" id="ARBA00012916"/>
    </source>
</evidence>
<evidence type="ECO:0000256" key="4">
    <source>
        <dbReference type="ARBA" id="ARBA00022576"/>
    </source>
</evidence>
<feature type="region of interest" description="Disordered" evidence="8">
    <location>
        <begin position="57"/>
        <end position="86"/>
    </location>
</feature>
<dbReference type="HOGENOM" id="CLU_012520_7_1_0"/>
<gene>
    <name evidence="11" type="ordered locus">LFE_2225</name>
</gene>
<dbReference type="GO" id="GO:0006002">
    <property type="term" value="P:fructose 6-phosphate metabolic process"/>
    <property type="evidence" value="ECO:0007669"/>
    <property type="project" value="TreeGrafter"/>
</dbReference>
<dbReference type="InterPro" id="IPR046348">
    <property type="entry name" value="SIS_dom_sf"/>
</dbReference>
<dbReference type="PROSITE" id="PS51278">
    <property type="entry name" value="GATASE_TYPE_2"/>
    <property type="match status" value="1"/>
</dbReference>
<evidence type="ECO:0000259" key="9">
    <source>
        <dbReference type="PROSITE" id="PS51278"/>
    </source>
</evidence>
<keyword evidence="4 11" id="KW-0032">Aminotransferase</keyword>
<dbReference type="KEGG" id="lfc:LFE_2225"/>
<dbReference type="Pfam" id="PF13522">
    <property type="entry name" value="GATase_6"/>
    <property type="match status" value="1"/>
</dbReference>
<dbReference type="GO" id="GO:0006047">
    <property type="term" value="P:UDP-N-acetylglucosamine metabolic process"/>
    <property type="evidence" value="ECO:0007669"/>
    <property type="project" value="TreeGrafter"/>
</dbReference>
<dbReference type="PROSITE" id="PS51464">
    <property type="entry name" value="SIS"/>
    <property type="match status" value="2"/>
</dbReference>
<evidence type="ECO:0000256" key="5">
    <source>
        <dbReference type="ARBA" id="ARBA00022679"/>
    </source>
</evidence>
<feature type="domain" description="SIS" evidence="10">
    <location>
        <begin position="460"/>
        <end position="602"/>
    </location>
</feature>
<dbReference type="OrthoDB" id="106547at2"/>
<dbReference type="GO" id="GO:0004360">
    <property type="term" value="F:glutamine-fructose-6-phosphate transaminase (isomerizing) activity"/>
    <property type="evidence" value="ECO:0007669"/>
    <property type="project" value="UniProtKB-EC"/>
</dbReference>
<feature type="domain" description="SIS" evidence="10">
    <location>
        <begin position="285"/>
        <end position="424"/>
    </location>
</feature>
<evidence type="ECO:0000256" key="8">
    <source>
        <dbReference type="SAM" id="MobiDB-lite"/>
    </source>
</evidence>
<dbReference type="GO" id="GO:0097367">
    <property type="term" value="F:carbohydrate derivative binding"/>
    <property type="evidence" value="ECO:0007669"/>
    <property type="project" value="InterPro"/>
</dbReference>
<dbReference type="Gene3D" id="3.60.20.10">
    <property type="entry name" value="Glutamine Phosphoribosylpyrophosphate, subunit 1, domain 1"/>
    <property type="match status" value="1"/>
</dbReference>
<dbReference type="InterPro" id="IPR001347">
    <property type="entry name" value="SIS_dom"/>
</dbReference>
<organism evidence="11 12">
    <name type="scientific">Leptospirillum ferrooxidans (strain C2-3)</name>
    <dbReference type="NCBI Taxonomy" id="1162668"/>
    <lineage>
        <taxon>Bacteria</taxon>
        <taxon>Pseudomonadati</taxon>
        <taxon>Nitrospirota</taxon>
        <taxon>Nitrospiria</taxon>
        <taxon>Nitrospirales</taxon>
        <taxon>Nitrospiraceae</taxon>
        <taxon>Leptospirillum</taxon>
    </lineage>
</organism>
<accession>I0IRJ9</accession>
<dbReference type="InterPro" id="IPR035490">
    <property type="entry name" value="GlmS/FrlB_SIS"/>
</dbReference>
<evidence type="ECO:0000256" key="1">
    <source>
        <dbReference type="ARBA" id="ARBA00001031"/>
    </source>
</evidence>
<keyword evidence="5 11" id="KW-0808">Transferase</keyword>
<keyword evidence="6" id="KW-0677">Repeat</keyword>
<dbReference type="SUPFAM" id="SSF53697">
    <property type="entry name" value="SIS domain"/>
    <property type="match status" value="1"/>
</dbReference>
<dbReference type="GO" id="GO:0006487">
    <property type="term" value="P:protein N-linked glycosylation"/>
    <property type="evidence" value="ECO:0007669"/>
    <property type="project" value="TreeGrafter"/>
</dbReference>
<dbReference type="eggNOG" id="COG0449">
    <property type="taxonomic scope" value="Bacteria"/>
</dbReference>
<dbReference type="EMBL" id="AP012342">
    <property type="protein sequence ID" value="BAM07898.1"/>
    <property type="molecule type" value="Genomic_DNA"/>
</dbReference>
<comment type="catalytic activity">
    <reaction evidence="1">
        <text>D-fructose 6-phosphate + L-glutamine = D-glucosamine 6-phosphate + L-glutamate</text>
        <dbReference type="Rhea" id="RHEA:13237"/>
        <dbReference type="ChEBI" id="CHEBI:29985"/>
        <dbReference type="ChEBI" id="CHEBI:58359"/>
        <dbReference type="ChEBI" id="CHEBI:58725"/>
        <dbReference type="ChEBI" id="CHEBI:61527"/>
        <dbReference type="EC" id="2.6.1.16"/>
    </reaction>
</comment>
<keyword evidence="12" id="KW-1185">Reference proteome</keyword>
<dbReference type="PANTHER" id="PTHR10937:SF0">
    <property type="entry name" value="GLUTAMINE--FRUCTOSE-6-PHOSPHATE TRANSAMINASE (ISOMERIZING)"/>
    <property type="match status" value="1"/>
</dbReference>
<dbReference type="NCBIfam" id="TIGR01135">
    <property type="entry name" value="glmS"/>
    <property type="match status" value="1"/>
</dbReference>
<evidence type="ECO:0000259" key="10">
    <source>
        <dbReference type="PROSITE" id="PS51464"/>
    </source>
</evidence>
<dbReference type="AlphaFoldDB" id="I0IRJ9"/>
<dbReference type="STRING" id="1162668.LFE_2225"/>
<evidence type="ECO:0000256" key="3">
    <source>
        <dbReference type="ARBA" id="ARBA00016090"/>
    </source>
</evidence>
<dbReference type="CDD" id="cd00714">
    <property type="entry name" value="GFAT"/>
    <property type="match status" value="1"/>
</dbReference>
<dbReference type="InterPro" id="IPR017932">
    <property type="entry name" value="GATase_2_dom"/>
</dbReference>
<evidence type="ECO:0000256" key="7">
    <source>
        <dbReference type="ARBA" id="ARBA00022962"/>
    </source>
</evidence>
<name>I0IRJ9_LEPFC</name>
<dbReference type="InterPro" id="IPR029055">
    <property type="entry name" value="Ntn_hydrolases_N"/>
</dbReference>
<dbReference type="PANTHER" id="PTHR10937">
    <property type="entry name" value="GLUCOSAMINE--FRUCTOSE-6-PHOSPHATE AMINOTRANSFERASE, ISOMERIZING"/>
    <property type="match status" value="1"/>
</dbReference>
<dbReference type="InterPro" id="IPR035466">
    <property type="entry name" value="GlmS/AgaS_SIS"/>
</dbReference>
<dbReference type="PATRIC" id="fig|1162668.3.peg.2637"/>
<evidence type="ECO:0000313" key="12">
    <source>
        <dbReference type="Proteomes" id="UP000007382"/>
    </source>
</evidence>
<dbReference type="RefSeq" id="WP_014450381.1">
    <property type="nucleotide sequence ID" value="NC_017094.1"/>
</dbReference>
<evidence type="ECO:0000313" key="11">
    <source>
        <dbReference type="EMBL" id="BAM07898.1"/>
    </source>
</evidence>
<evidence type="ECO:0000256" key="6">
    <source>
        <dbReference type="ARBA" id="ARBA00022737"/>
    </source>
</evidence>
<dbReference type="InterPro" id="IPR047084">
    <property type="entry name" value="GFAT_N"/>
</dbReference>
<dbReference type="CDD" id="cd05008">
    <property type="entry name" value="SIS_GlmS_GlmD_1"/>
    <property type="match status" value="1"/>
</dbReference>
<sequence>MCGIFGYTGTRRAAETVVDGLEKLEYRGYDSAGVLVLSEGDPVLVRTVGATRELRERMGKQPPPGHTAIGHTRWATHGQPSERNAHPHRCGQVFVVHNGIIENDSEIRRELHHVGTAFSSDTDSELIGHLIDRNMTSGMDFKTAVLATLPRLSGTYSFLAVTDRSDSPVIAVHMGSPLIIGKNAEGLFLSSDAHAFPPEVSEILPVSRGDVVILSSGKPPEFLLGAGQEKPFQSWSVTPETQGKGIYPHYMLKEIHEQPGVVRNLLAGLLEKTDGHLKINLPERVSRKLHKARRILIIACGTSFHAGLFGKYLLESIGLVSVSVEVASEFRYRHPVVDPERDLAILITQSGETADTLSCLRLLKELGVPQIVLTNVEGSTAVREADDAMFLLAGPELGVASTKAFLAQIVYMMFFALELGLKKPHPEHSNAHIYSILDEFFRIPALMEETLNLSPSIRDLVKPFTHLPSTLFLGRGRDYPLALEGALKLKEISYIHAEGYPSGELKHGPLALVSDSMPVFALVSGSELLPKILGNLKEVHSRSGIIISIAPASLKGALTDVVNHQILLPPVGDFFLPLLSTIVLQFISYHMADLKGFDVDRPRNLAKSVTVE</sequence>
<dbReference type="Gene3D" id="3.40.50.10490">
    <property type="entry name" value="Glucose-6-phosphate isomerase like protein, domain 1"/>
    <property type="match status" value="2"/>
</dbReference>